<dbReference type="FunFam" id="2.120.10.30:FF:000045">
    <property type="entry name" value="Blast:Protein yellow"/>
    <property type="match status" value="1"/>
</dbReference>
<comment type="subcellular location">
    <subcellularLocation>
        <location evidence="1">Secreted</location>
    </subcellularLocation>
</comment>
<evidence type="ECO:0000313" key="5">
    <source>
        <dbReference type="EMBL" id="KZC08251.1"/>
    </source>
</evidence>
<dbReference type="STRING" id="178035.A0A154P8T1"/>
<dbReference type="AlphaFoldDB" id="A0A154P8T1"/>
<gene>
    <name evidence="5" type="ORF">WN55_09154</name>
</gene>
<dbReference type="InterPro" id="IPR011042">
    <property type="entry name" value="6-blade_b-propeller_TolB-like"/>
</dbReference>
<protein>
    <submittedName>
        <fullName evidence="5">Protein yellow</fullName>
    </submittedName>
</protein>
<accession>A0A154P8T1</accession>
<dbReference type="InterPro" id="IPR017996">
    <property type="entry name" value="MRJP/yellow-related"/>
</dbReference>
<name>A0A154P8T1_DUFNO</name>
<proteinExistence type="inferred from homology"/>
<dbReference type="OrthoDB" id="7776143at2759"/>
<dbReference type="Proteomes" id="UP000076502">
    <property type="component" value="Unassembled WGS sequence"/>
</dbReference>
<dbReference type="Gene3D" id="2.120.10.30">
    <property type="entry name" value="TolB, C-terminal domain"/>
    <property type="match status" value="3"/>
</dbReference>
<evidence type="ECO:0000313" key="6">
    <source>
        <dbReference type="Proteomes" id="UP000076502"/>
    </source>
</evidence>
<evidence type="ECO:0000256" key="3">
    <source>
        <dbReference type="ARBA" id="ARBA00022525"/>
    </source>
</evidence>
<keyword evidence="3" id="KW-0964">Secreted</keyword>
<evidence type="ECO:0000256" key="2">
    <source>
        <dbReference type="ARBA" id="ARBA00009127"/>
    </source>
</evidence>
<evidence type="ECO:0000256" key="4">
    <source>
        <dbReference type="ARBA" id="ARBA00022729"/>
    </source>
</evidence>
<dbReference type="GO" id="GO:0005576">
    <property type="term" value="C:extracellular region"/>
    <property type="evidence" value="ECO:0007669"/>
    <property type="project" value="UniProtKB-SubCell"/>
</dbReference>
<dbReference type="SUPFAM" id="SSF82171">
    <property type="entry name" value="DPP6 N-terminal domain-like"/>
    <property type="match status" value="1"/>
</dbReference>
<sequence>MFKNSGRYNSKNIIATRTAIYKDDAIVALPRFKPGVPATLAKISLKDPACQANLVPYPCWSVQEEGTCSALQNAVDLYLDPQNILWVLDTGVVNTLTEPERKCPPKVLAFNVMTGKLVKTVELAGLTSPMSRLQYVVSDYSPDGRVFIYVSDAATRAILVYDVTSGRGYRVVLPQAVTIGCTRRDVLYLGLLRRSDGSTCLVFTYLSGSRLFSVRTEHLRNGSANGRIHDLGPKPRKMVILGTDNGSALFFRYEGESDVYRWDATNPFDAQCFQLVYTSTECSLATHVVADYRRGRMRVLESNFPDYMQGTVGCGADQALSLMILLFALLAGSLFARTNTEVLETLAQWPLLDFALPYDREFLNQYRPENVVPTGITIGWDKIFITVPRLRAGVPSTLNYIPRNLPLGSSPQLQAYPSWDWHSAGRGDLNCSQMISVYRSMIDRCNRLWVVDSGVMTSIDDFMPVCPPKILVFDLRTDQLVRMYTFPRDVLRPNTLLTNLIIDDVTATTCDDVFLYISDTAGPGLLVYDGATDKSWRAVHASMYPHPDFSTYRIGSDTFELLDGVVGLAFSARLGQLYYQPLATDRLFSVPTTALQAGPAAFGEQLPVTLVGKKSSQGLALAVDPRDDTILFSPLTETAIASWQPQTNRQRIMAFSPEKLQFVAEIRWAERDNGNFWVLSSRFQKFFRREVSARDINIRIMRLMPEQRPLKHEILNSYNQPPFPLHFYNNTLEMRCLWWTILVVAAVSGSPTFEKLKSIYSWKALEFAFPSESARQIAIQSGNYIPGAPLPIDVDVYNGVDRYCGNPQAYLGVQIDQCGRLWVLDTGKQGEQLICQPQLHVFNLHTSKLITRYKFPKDQFKENSLFVTVVVDVRDADRGCKDTYAYIADVTGFALLVFDYRHSRSWKIYNNLFYPYPPYGTFYIKGDTFDLMDGILGLALGPVQNGDRMLYFHSLASRVESRVLTSVIRNYTLFHENAEAAARSFVPFEQQRSSQSAAEAMDRNGVLFFGLLSDLAIGCWNSKHYPQYGDPNNEILITNPDTLQFPSGLKARTHLFKFIIITL</sequence>
<keyword evidence="6" id="KW-1185">Reference proteome</keyword>
<dbReference type="Pfam" id="PF03022">
    <property type="entry name" value="MRJP"/>
    <property type="match status" value="3"/>
</dbReference>
<dbReference type="EMBL" id="KQ434846">
    <property type="protein sequence ID" value="KZC08251.1"/>
    <property type="molecule type" value="Genomic_DNA"/>
</dbReference>
<reference evidence="5 6" key="1">
    <citation type="submission" date="2015-07" db="EMBL/GenBank/DDBJ databases">
        <title>The genome of Dufourea novaeangliae.</title>
        <authorList>
            <person name="Pan H."/>
            <person name="Kapheim K."/>
        </authorList>
    </citation>
    <scope>NUCLEOTIDE SEQUENCE [LARGE SCALE GENOMIC DNA]</scope>
    <source>
        <strain evidence="5">0120121106</strain>
        <tissue evidence="5">Whole body</tissue>
    </source>
</reference>
<comment type="similarity">
    <text evidence="2">Belongs to the major royal jelly protein family.</text>
</comment>
<organism evidence="5 6">
    <name type="scientific">Dufourea novaeangliae</name>
    <name type="common">Sweat bee</name>
    <dbReference type="NCBI Taxonomy" id="178035"/>
    <lineage>
        <taxon>Eukaryota</taxon>
        <taxon>Metazoa</taxon>
        <taxon>Ecdysozoa</taxon>
        <taxon>Arthropoda</taxon>
        <taxon>Hexapoda</taxon>
        <taxon>Insecta</taxon>
        <taxon>Pterygota</taxon>
        <taxon>Neoptera</taxon>
        <taxon>Endopterygota</taxon>
        <taxon>Hymenoptera</taxon>
        <taxon>Apocrita</taxon>
        <taxon>Aculeata</taxon>
        <taxon>Apoidea</taxon>
        <taxon>Anthophila</taxon>
        <taxon>Halictidae</taxon>
        <taxon>Rophitinae</taxon>
        <taxon>Dufourea</taxon>
    </lineage>
</organism>
<dbReference type="PANTHER" id="PTHR10009">
    <property type="entry name" value="PROTEIN YELLOW-RELATED"/>
    <property type="match status" value="1"/>
</dbReference>
<keyword evidence="4" id="KW-0732">Signal</keyword>
<dbReference type="PANTHER" id="PTHR10009:SF19">
    <property type="entry name" value="RE55542P"/>
    <property type="match status" value="1"/>
</dbReference>
<evidence type="ECO:0000256" key="1">
    <source>
        <dbReference type="ARBA" id="ARBA00004613"/>
    </source>
</evidence>